<evidence type="ECO:0000313" key="3">
    <source>
        <dbReference type="EMBL" id="KAH7064951.1"/>
    </source>
</evidence>
<feature type="signal peptide" evidence="2">
    <location>
        <begin position="1"/>
        <end position="18"/>
    </location>
</feature>
<accession>A0ABQ8GUM4</accession>
<comment type="caution">
    <text evidence="3">The sequence shown here is derived from an EMBL/GenBank/DDBJ whole genome shotgun (WGS) entry which is preliminary data.</text>
</comment>
<keyword evidence="1" id="KW-0378">Hydrolase</keyword>
<evidence type="ECO:0000313" key="4">
    <source>
        <dbReference type="Proteomes" id="UP000774617"/>
    </source>
</evidence>
<dbReference type="InterPro" id="IPR029033">
    <property type="entry name" value="His_PPase_superfam"/>
</dbReference>
<gene>
    <name evidence="3" type="ORF">B0J12DRAFT_693347</name>
</gene>
<dbReference type="Pfam" id="PF00328">
    <property type="entry name" value="His_Phos_2"/>
    <property type="match status" value="1"/>
</dbReference>
<protein>
    <submittedName>
        <fullName evidence="3">3-phytase B</fullName>
    </submittedName>
</protein>
<keyword evidence="2" id="KW-0732">Signal</keyword>
<dbReference type="InterPro" id="IPR000560">
    <property type="entry name" value="His_Pase_clade-2"/>
</dbReference>
<dbReference type="Gene3D" id="3.40.50.1240">
    <property type="entry name" value="Phosphoglycerate mutase-like"/>
    <property type="match status" value="1"/>
</dbReference>
<feature type="chain" id="PRO_5046104238" evidence="2">
    <location>
        <begin position="19"/>
        <end position="521"/>
    </location>
</feature>
<dbReference type="EMBL" id="JAGTJR010000001">
    <property type="protein sequence ID" value="KAH7064951.1"/>
    <property type="molecule type" value="Genomic_DNA"/>
</dbReference>
<proteinExistence type="predicted"/>
<dbReference type="CDD" id="cd07061">
    <property type="entry name" value="HP_HAP_like"/>
    <property type="match status" value="1"/>
</dbReference>
<dbReference type="PANTHER" id="PTHR20963">
    <property type="entry name" value="MULTIPLE INOSITOL POLYPHOSPHATE PHOSPHATASE-RELATED"/>
    <property type="match status" value="1"/>
</dbReference>
<dbReference type="SUPFAM" id="SSF53254">
    <property type="entry name" value="Phosphoglycerate mutase-like"/>
    <property type="match status" value="1"/>
</dbReference>
<reference evidence="3 4" key="1">
    <citation type="journal article" date="2021" name="Nat. Commun.">
        <title>Genetic determinants of endophytism in the Arabidopsis root mycobiome.</title>
        <authorList>
            <person name="Mesny F."/>
            <person name="Miyauchi S."/>
            <person name="Thiergart T."/>
            <person name="Pickel B."/>
            <person name="Atanasova L."/>
            <person name="Karlsson M."/>
            <person name="Huettel B."/>
            <person name="Barry K.W."/>
            <person name="Haridas S."/>
            <person name="Chen C."/>
            <person name="Bauer D."/>
            <person name="Andreopoulos W."/>
            <person name="Pangilinan J."/>
            <person name="LaButti K."/>
            <person name="Riley R."/>
            <person name="Lipzen A."/>
            <person name="Clum A."/>
            <person name="Drula E."/>
            <person name="Henrissat B."/>
            <person name="Kohler A."/>
            <person name="Grigoriev I.V."/>
            <person name="Martin F.M."/>
            <person name="Hacquard S."/>
        </authorList>
    </citation>
    <scope>NUCLEOTIDE SEQUENCE [LARGE SCALE GENOMIC DNA]</scope>
    <source>
        <strain evidence="3 4">MPI-SDFR-AT-0080</strain>
    </source>
</reference>
<evidence type="ECO:0000256" key="1">
    <source>
        <dbReference type="ARBA" id="ARBA00022801"/>
    </source>
</evidence>
<dbReference type="PANTHER" id="PTHR20963:SF18">
    <property type="entry name" value="ACID PHOSPHATASE PHO11-RELATED"/>
    <property type="match status" value="1"/>
</dbReference>
<dbReference type="Proteomes" id="UP000774617">
    <property type="component" value="Unassembled WGS sequence"/>
</dbReference>
<organism evidence="3 4">
    <name type="scientific">Macrophomina phaseolina</name>
    <dbReference type="NCBI Taxonomy" id="35725"/>
    <lineage>
        <taxon>Eukaryota</taxon>
        <taxon>Fungi</taxon>
        <taxon>Dikarya</taxon>
        <taxon>Ascomycota</taxon>
        <taxon>Pezizomycotina</taxon>
        <taxon>Dothideomycetes</taxon>
        <taxon>Dothideomycetes incertae sedis</taxon>
        <taxon>Botryosphaeriales</taxon>
        <taxon>Botryosphaeriaceae</taxon>
        <taxon>Macrophomina</taxon>
    </lineage>
</organism>
<sequence>MPGPVTLLLSAAACLVLALWAANQTSAPFSFQLPFLTTGCHDLASLSRYQASAPYSPSWTSWWNHNRHVAVDGSPSGTAGTGQGGGSIGKDWNILYHLGGNGPWIEKVDGVLEGGIAVPAGCTVEQVHMMSRHHERLPTFKAGGKQLDLLKRIKEANATLKGDLAFANNWEYFTSDPQRDFEQLTNTGPFSGVLGAFTSGIRLRTRYGHLLPPSGRTNFWAGDSPRVIDTARYFAAGFFGLNWENSSTLHVIPETAELGADTLTPGDTCLAYIEDLEYGHDYGARMLAEYRATYLSGVRRRLLKQNPDIEFSDTEIWSMQEMCGFETTVRGSSAWCDVFTRDEWRSFEYARDVIHFYRAGPGNRFGALMGWLWLNATTNLLLEGPTAGPFFFSFVHDGDIVPMLAAFDLFHDEEDLPITHRVDDRAWKTSQITPMGGRTILERLSCIPAGSQDHSPAEVYVRVNVNDGIVPVPGCDHGPGGSCPLQSFAKRIKDRGAELGDFREKCGLGEEMPDRITFLHQ</sequence>
<keyword evidence="4" id="KW-1185">Reference proteome</keyword>
<name>A0ABQ8GUM4_9PEZI</name>
<evidence type="ECO:0000256" key="2">
    <source>
        <dbReference type="SAM" id="SignalP"/>
    </source>
</evidence>